<evidence type="ECO:0000256" key="1">
    <source>
        <dbReference type="ARBA" id="ARBA00004167"/>
    </source>
</evidence>
<reference evidence="9" key="1">
    <citation type="submission" date="2016-11" db="EMBL/GenBank/DDBJ databases">
        <authorList>
            <person name="Varghese N."/>
            <person name="Submissions S."/>
        </authorList>
    </citation>
    <scope>NUCLEOTIDE SEQUENCE [LARGE SCALE GENOMIC DNA]</scope>
    <source>
        <strain evidence="9">DSM 16478</strain>
    </source>
</reference>
<evidence type="ECO:0000256" key="2">
    <source>
        <dbReference type="ARBA" id="ARBA00008854"/>
    </source>
</evidence>
<comment type="similarity">
    <text evidence="2">Belongs to the LemA family.</text>
</comment>
<dbReference type="AlphaFoldDB" id="A0A1M6QR90"/>
<evidence type="ECO:0000256" key="4">
    <source>
        <dbReference type="ARBA" id="ARBA00022989"/>
    </source>
</evidence>
<keyword evidence="5 7" id="KW-0472">Membrane</keyword>
<dbReference type="Gene3D" id="1.20.1440.20">
    <property type="entry name" value="LemA-like domain"/>
    <property type="match status" value="1"/>
</dbReference>
<dbReference type="SUPFAM" id="SSF140478">
    <property type="entry name" value="LemA-like"/>
    <property type="match status" value="1"/>
</dbReference>
<evidence type="ECO:0000313" key="8">
    <source>
        <dbReference type="EMBL" id="SHK22809.1"/>
    </source>
</evidence>
<dbReference type="OrthoDB" id="9804152at2"/>
<comment type="subcellular location">
    <subcellularLocation>
        <location evidence="1">Membrane</location>
        <topology evidence="1">Single-pass membrane protein</topology>
    </subcellularLocation>
</comment>
<proteinExistence type="inferred from homology"/>
<dbReference type="Proteomes" id="UP000184314">
    <property type="component" value="Unassembled WGS sequence"/>
</dbReference>
<dbReference type="PANTHER" id="PTHR34478:SF1">
    <property type="entry name" value="PROTEIN LEMA"/>
    <property type="match status" value="1"/>
</dbReference>
<evidence type="ECO:0000256" key="5">
    <source>
        <dbReference type="ARBA" id="ARBA00023136"/>
    </source>
</evidence>
<gene>
    <name evidence="8" type="ORF">SAMN04488007_2448</name>
</gene>
<sequence length="184" mass="21053">MLISIVLIAIVLILFFYAISVYNGLVRKKTEMAEGWSSIDVFLKKRYDLIPGLVETVKGYATHEKETFENITKARNLAQNASSVDEQGKAESALKNSMVNLFAVAENYPDLKANRNFSELQNELSSLEDDIEMTRRYYNATVKENNIAIESFPSNIFANMFNFNKGEFFEIENSKEKEPVKFSF</sequence>
<name>A0A1M6QR90_9FLAO</name>
<feature type="coiled-coil region" evidence="6">
    <location>
        <begin position="110"/>
        <end position="137"/>
    </location>
</feature>
<organism evidence="8 9">
    <name type="scientific">Maribacter aquivivus</name>
    <dbReference type="NCBI Taxonomy" id="228958"/>
    <lineage>
        <taxon>Bacteria</taxon>
        <taxon>Pseudomonadati</taxon>
        <taxon>Bacteroidota</taxon>
        <taxon>Flavobacteriia</taxon>
        <taxon>Flavobacteriales</taxon>
        <taxon>Flavobacteriaceae</taxon>
        <taxon>Maribacter</taxon>
    </lineage>
</organism>
<dbReference type="EMBL" id="FQZX01000002">
    <property type="protein sequence ID" value="SHK22809.1"/>
    <property type="molecule type" value="Genomic_DNA"/>
</dbReference>
<dbReference type="InterPro" id="IPR007156">
    <property type="entry name" value="MamQ_LemA"/>
</dbReference>
<dbReference type="InterPro" id="IPR023353">
    <property type="entry name" value="LemA-like_dom_sf"/>
</dbReference>
<keyword evidence="4 7" id="KW-1133">Transmembrane helix</keyword>
<keyword evidence="3 7" id="KW-0812">Transmembrane</keyword>
<evidence type="ECO:0000313" key="9">
    <source>
        <dbReference type="Proteomes" id="UP000184314"/>
    </source>
</evidence>
<accession>A0A1M6QR90</accession>
<evidence type="ECO:0000256" key="7">
    <source>
        <dbReference type="SAM" id="Phobius"/>
    </source>
</evidence>
<evidence type="ECO:0000256" key="3">
    <source>
        <dbReference type="ARBA" id="ARBA00022692"/>
    </source>
</evidence>
<dbReference type="Pfam" id="PF04011">
    <property type="entry name" value="LemA"/>
    <property type="match status" value="1"/>
</dbReference>
<dbReference type="RefSeq" id="WP_073244523.1">
    <property type="nucleotide sequence ID" value="NZ_CANLFZ010000003.1"/>
</dbReference>
<protein>
    <submittedName>
        <fullName evidence="8">LemA protein</fullName>
    </submittedName>
</protein>
<keyword evidence="6" id="KW-0175">Coiled coil</keyword>
<dbReference type="PANTHER" id="PTHR34478">
    <property type="entry name" value="PROTEIN LEMA"/>
    <property type="match status" value="1"/>
</dbReference>
<keyword evidence="9" id="KW-1185">Reference proteome</keyword>
<feature type="transmembrane region" description="Helical" evidence="7">
    <location>
        <begin position="6"/>
        <end position="25"/>
    </location>
</feature>
<dbReference type="GO" id="GO:0016020">
    <property type="term" value="C:membrane"/>
    <property type="evidence" value="ECO:0007669"/>
    <property type="project" value="UniProtKB-SubCell"/>
</dbReference>
<evidence type="ECO:0000256" key="6">
    <source>
        <dbReference type="SAM" id="Coils"/>
    </source>
</evidence>
<dbReference type="STRING" id="228958.SAMN04488007_2448"/>